<feature type="signal peptide" evidence="1">
    <location>
        <begin position="1"/>
        <end position="32"/>
    </location>
</feature>
<keyword evidence="3" id="KW-1185">Reference proteome</keyword>
<dbReference type="Proteomes" id="UP001596050">
    <property type="component" value="Unassembled WGS sequence"/>
</dbReference>
<evidence type="ECO:0000313" key="2">
    <source>
        <dbReference type="EMBL" id="MFC5458557.1"/>
    </source>
</evidence>
<sequence>MDKLAVMFSNMRNLSGCLLAVVPMLASALAFAAPAECPVQGDVVQWAADFCMSRAATDDVAHPDVVACFDKQPEVPELRACAAKKKYKAEICTIVVRGRSYPGSVKECVKDKSFSGPTVRNGALD</sequence>
<reference evidence="3" key="1">
    <citation type="journal article" date="2019" name="Int. J. Syst. Evol. Microbiol.">
        <title>The Global Catalogue of Microorganisms (GCM) 10K type strain sequencing project: providing services to taxonomists for standard genome sequencing and annotation.</title>
        <authorList>
            <consortium name="The Broad Institute Genomics Platform"/>
            <consortium name="The Broad Institute Genome Sequencing Center for Infectious Disease"/>
            <person name="Wu L."/>
            <person name="Ma J."/>
        </authorList>
    </citation>
    <scope>NUCLEOTIDE SEQUENCE [LARGE SCALE GENOMIC DNA]</scope>
    <source>
        <strain evidence="3">KACC 12649</strain>
    </source>
</reference>
<comment type="caution">
    <text evidence="2">The sequence shown here is derived from an EMBL/GenBank/DDBJ whole genome shotgun (WGS) entry which is preliminary data.</text>
</comment>
<name>A0ABW0L1A3_9BURK</name>
<dbReference type="EMBL" id="JBHSMU010000003">
    <property type="protein sequence ID" value="MFC5458557.1"/>
    <property type="molecule type" value="Genomic_DNA"/>
</dbReference>
<keyword evidence="1" id="KW-0732">Signal</keyword>
<evidence type="ECO:0000313" key="3">
    <source>
        <dbReference type="Proteomes" id="UP001596050"/>
    </source>
</evidence>
<gene>
    <name evidence="2" type="ORF">ACFPN5_01880</name>
</gene>
<protein>
    <recommendedName>
        <fullName evidence="4">Secreted protein</fullName>
    </recommendedName>
</protein>
<organism evidence="2 3">
    <name type="scientific">Massilia niabensis</name>
    <dbReference type="NCBI Taxonomy" id="544910"/>
    <lineage>
        <taxon>Bacteria</taxon>
        <taxon>Pseudomonadati</taxon>
        <taxon>Pseudomonadota</taxon>
        <taxon>Betaproteobacteria</taxon>
        <taxon>Burkholderiales</taxon>
        <taxon>Oxalobacteraceae</taxon>
        <taxon>Telluria group</taxon>
        <taxon>Massilia</taxon>
    </lineage>
</organism>
<proteinExistence type="predicted"/>
<evidence type="ECO:0000256" key="1">
    <source>
        <dbReference type="SAM" id="SignalP"/>
    </source>
</evidence>
<evidence type="ECO:0008006" key="4">
    <source>
        <dbReference type="Google" id="ProtNLM"/>
    </source>
</evidence>
<feature type="chain" id="PRO_5047185957" description="Secreted protein" evidence="1">
    <location>
        <begin position="33"/>
        <end position="125"/>
    </location>
</feature>
<dbReference type="RefSeq" id="WP_379779516.1">
    <property type="nucleotide sequence ID" value="NZ_JBHSMU010000003.1"/>
</dbReference>
<accession>A0ABW0L1A3</accession>